<feature type="domain" description="WSC" evidence="4">
    <location>
        <begin position="1822"/>
        <end position="1914"/>
    </location>
</feature>
<protein>
    <recommendedName>
        <fullName evidence="4">WSC domain-containing protein</fullName>
    </recommendedName>
</protein>
<feature type="region of interest" description="Disordered" evidence="2">
    <location>
        <begin position="1668"/>
        <end position="1698"/>
    </location>
</feature>
<dbReference type="EMBL" id="VXIT01000004">
    <property type="protein sequence ID" value="KAA6413477.1"/>
    <property type="molecule type" value="Genomic_DNA"/>
</dbReference>
<keyword evidence="3" id="KW-0732">Signal</keyword>
<dbReference type="SMART" id="SM00321">
    <property type="entry name" value="WSC"/>
    <property type="match status" value="6"/>
</dbReference>
<evidence type="ECO:0000256" key="3">
    <source>
        <dbReference type="SAM" id="SignalP"/>
    </source>
</evidence>
<gene>
    <name evidence="5" type="ORF">FRX48_03223</name>
</gene>
<evidence type="ECO:0000313" key="5">
    <source>
        <dbReference type="EMBL" id="KAA6413477.1"/>
    </source>
</evidence>
<organism evidence="5 6">
    <name type="scientific">Lasallia pustulata</name>
    <dbReference type="NCBI Taxonomy" id="136370"/>
    <lineage>
        <taxon>Eukaryota</taxon>
        <taxon>Fungi</taxon>
        <taxon>Dikarya</taxon>
        <taxon>Ascomycota</taxon>
        <taxon>Pezizomycotina</taxon>
        <taxon>Lecanoromycetes</taxon>
        <taxon>OSLEUM clade</taxon>
        <taxon>Umbilicariomycetidae</taxon>
        <taxon>Umbilicariales</taxon>
        <taxon>Umbilicariaceae</taxon>
        <taxon>Lasallia</taxon>
    </lineage>
</organism>
<dbReference type="InterPro" id="IPR002889">
    <property type="entry name" value="WSC_carb-bd"/>
</dbReference>
<dbReference type="PANTHER" id="PTHR45964">
    <property type="entry name" value="WSCD FAMILY MEMBER CG9164"/>
    <property type="match status" value="1"/>
</dbReference>
<evidence type="ECO:0000259" key="4">
    <source>
        <dbReference type="PROSITE" id="PS51212"/>
    </source>
</evidence>
<dbReference type="PANTHER" id="PTHR45964:SF5">
    <property type="entry name" value="WSCD FAMILY MEMBER CG9164"/>
    <property type="match status" value="1"/>
</dbReference>
<sequence>MEVIILLCLFSILSPALAGLLNPTDTITWGGDISRAGYQPTHNMDPSVVGSAQFGQLFKTILPGNYRGNLEQIYSQPLVYTLNDGIQYVFVATTQNNVYKINAKTGVVVSQRNLHIPFLTADLNGCVDINPLVGVTATGVIDPDTDTWYLTAKTYADQTDQLKGVPNGRYYVHAIDVNTLTERPNFPVGLEGMVGRNNPNRMFNGGIHHQRPALLQAGQFIYAGFASHCVQWNFTGWVVGWDKSSGAIVEHFVTEAGPEPNTVPGGGIWMSGGGLASDGQGSMFFATGNGFASQLSGTSVPGRQPPSSLEEAAVHMKINDDGTLTVVDFFMPWEKTQLDGADKDLGTTPLELLPTSTFTCPNVQRMGVVTGKSGKTYVLNLDNLGGYQMGANHLDAIPYVYQNENSVYAGAGVYPLEGGYIYINVIQYQTHVFKFSCDGNGNPVFTKVGDSPDKNAYILGVGHGTVTSLNGQAGTGLVWTSDVEGYNLRIYNAVPVNGLMTLIKSFNIVGVTKFTRPVFGDGRVYIGTVQGALYGFGSPVNLPLSCSSPYNFGTVVINSSSTAMTVQCQATSKTQITSINLAGNPNFVISGLPTLPYTLQAGNNISFQATFSPRQVGPLSSDVLINTTTAAAGFSANTPISLKGIGQSHAPILMVNPNTVSFNGVVTGQEIGGVNSSVLLINQGDAPLTITSIDYSLVSEGGATVAPNSTAAGPRVGPFTFINLPSSIPGNSEITVAVNFNPSTSGNFAAYLTVHSNGGDRILDVVGTSGTYPVALVEFQAADGSGTWIPYSNTTAFTFGSVLEQQTKSLQMRLTNKGDSNAGRLSVTVSKPPFGVAGIIGAVNGVDLAEGTTLAAGESATATLFCSVPKSQVNVDPYNGTAQWTMNTGDPNAGKMFIQFFCNAVSEQVGLLAANGSAIYRYDGCFVENNPGRQLSAQLYGSADNTNDKCITTCAGKGYKYCATQYQVECWGGNSIPVASTLGRDCGYPCAGNGNETCGGNGYFQNGTYMSLFVNPSLPEGAPLPAAGGGGANNPNPPTAVQSVGNWTLNGCITEATAGRALSGKALSSDDMTVEYCVGNCTGYAYAGVEYGRECYCGNIIDATSTSASISDCSMGCAGNSTEVCGAGGRLSLYSNHITLPSTSIAVVVKPAAPPQIGNHIFLGCYTEATTGRALTGAGSADINMTPELCHTSCSSYAYFGVEYGQECYCGNTLASGSIITAIGDCSMTCPGNTTELCGAGNRLEMYYSNQTQTITTAPTTAAASTTTTAPTTTTALTITTPKGPAALATVGSYSYLGCYTEATNGRALVSSFVANDSMTLEYCASQMAQYTYFGVEYGRECYGSNTLAVGCVPALAADCSMTCPGNNTELCGAGNRLQLYSRAATSTSTTPTTLTTISASTNASSSAINTTSSVTIPVSSTSTTPVSFTSTTLVSSTSTTPTSTPTPTGPIIAKIAGYNYLGCWTEATNARTFAAATVAMDNMTVEYCAQLMSKWTYFGVEYGSECYGANAFSAGSILALTSDCNQLCAGNPLEYCGAGNRLNAYQVSNITTYSTSTSVATLSTVASTTAVNTIVVATTGISTTVVSSSTTSTPVSASVNSTSSSVASSTLSVSVKSSTSSLASSTVSASVNTTTSSVASSTSTSVSSTISSIASSTISTSVKSTTNVASSTASPSANSTTSSVASSTASTTVSTSANSTTSSVASSVASSTASISASTSVNSTTSSPVSKTASTSASTSVTTSVISTTSAKASSTASSSTSTSAISMSSSKASSAASSSTSTAVTSTTSSKASSTTSSSTSTTSATPTPTGRIVVQGNTNFTYYRCLVEPTNARALPKLVAAADNMTVPYCLSLAWNYKWVGLEYGRECWAANTLTTGTLNATKESECGMACAGNKTTICGDGNRLTAYHNNVTLTA</sequence>
<dbReference type="InterPro" id="IPR011047">
    <property type="entry name" value="Quinoprotein_ADH-like_sf"/>
</dbReference>
<feature type="region of interest" description="Disordered" evidence="2">
    <location>
        <begin position="1718"/>
        <end position="1739"/>
    </location>
</feature>
<feature type="chain" id="PRO_5024398561" description="WSC domain-containing protein" evidence="3">
    <location>
        <begin position="19"/>
        <end position="1919"/>
    </location>
</feature>
<feature type="domain" description="WSC" evidence="4">
    <location>
        <begin position="1159"/>
        <end position="1250"/>
    </location>
</feature>
<dbReference type="OrthoDB" id="5985073at2759"/>
<dbReference type="PROSITE" id="PS51212">
    <property type="entry name" value="WSC"/>
    <property type="match status" value="6"/>
</dbReference>
<accession>A0A5M8PX26</accession>
<feature type="domain" description="WSC" evidence="4">
    <location>
        <begin position="1458"/>
        <end position="1549"/>
    </location>
</feature>
<keyword evidence="1" id="KW-0677">Repeat</keyword>
<dbReference type="Gene3D" id="2.60.40.10">
    <property type="entry name" value="Immunoglobulins"/>
    <property type="match status" value="2"/>
</dbReference>
<comment type="caution">
    <text evidence="5">The sequence shown here is derived from an EMBL/GenBank/DDBJ whole genome shotgun (WGS) entry which is preliminary data.</text>
</comment>
<dbReference type="Pfam" id="PF01822">
    <property type="entry name" value="WSC"/>
    <property type="match status" value="6"/>
</dbReference>
<feature type="domain" description="WSC" evidence="4">
    <location>
        <begin position="1293"/>
        <end position="1384"/>
    </location>
</feature>
<evidence type="ECO:0000313" key="6">
    <source>
        <dbReference type="Proteomes" id="UP000324767"/>
    </source>
</evidence>
<reference evidence="5 6" key="1">
    <citation type="submission" date="2019-09" db="EMBL/GenBank/DDBJ databases">
        <title>The hologenome of the rock-dwelling lichen Lasallia pustulata.</title>
        <authorList>
            <person name="Greshake Tzovaras B."/>
            <person name="Segers F."/>
            <person name="Bicker A."/>
            <person name="Dal Grande F."/>
            <person name="Otte J."/>
            <person name="Hankeln T."/>
            <person name="Schmitt I."/>
            <person name="Ebersberger I."/>
        </authorList>
    </citation>
    <scope>NUCLEOTIDE SEQUENCE [LARGE SCALE GENOMIC DNA]</scope>
    <source>
        <strain evidence="5">A1-1</strain>
    </source>
</reference>
<feature type="region of interest" description="Disordered" evidence="2">
    <location>
        <begin position="1786"/>
        <end position="1814"/>
    </location>
</feature>
<evidence type="ECO:0000256" key="2">
    <source>
        <dbReference type="SAM" id="MobiDB-lite"/>
    </source>
</evidence>
<proteinExistence type="predicted"/>
<feature type="signal peptide" evidence="3">
    <location>
        <begin position="1"/>
        <end position="18"/>
    </location>
</feature>
<dbReference type="InterPro" id="IPR013783">
    <property type="entry name" value="Ig-like_fold"/>
</dbReference>
<evidence type="ECO:0000256" key="1">
    <source>
        <dbReference type="ARBA" id="ARBA00022737"/>
    </source>
</evidence>
<feature type="domain" description="WSC" evidence="4">
    <location>
        <begin position="1046"/>
        <end position="1137"/>
    </location>
</feature>
<dbReference type="InterPro" id="IPR051589">
    <property type="entry name" value="Sialate-O-sulfotransferase"/>
</dbReference>
<dbReference type="SUPFAM" id="SSF50998">
    <property type="entry name" value="Quinoprotein alcohol dehydrogenase-like"/>
    <property type="match status" value="1"/>
</dbReference>
<dbReference type="Proteomes" id="UP000324767">
    <property type="component" value="Unassembled WGS sequence"/>
</dbReference>
<name>A0A5M8PX26_9LECA</name>
<feature type="domain" description="WSC" evidence="4">
    <location>
        <begin position="919"/>
        <end position="1010"/>
    </location>
</feature>
<feature type="compositionally biased region" description="Low complexity" evidence="2">
    <location>
        <begin position="1786"/>
        <end position="1812"/>
    </location>
</feature>